<dbReference type="OrthoDB" id="10449969at2759"/>
<organism evidence="1 2">
    <name type="scientific">Aspergillus brasiliensis (strain CBS 101740 / IMI 381727 / IBT 21946)</name>
    <dbReference type="NCBI Taxonomy" id="767769"/>
    <lineage>
        <taxon>Eukaryota</taxon>
        <taxon>Fungi</taxon>
        <taxon>Dikarya</taxon>
        <taxon>Ascomycota</taxon>
        <taxon>Pezizomycotina</taxon>
        <taxon>Eurotiomycetes</taxon>
        <taxon>Eurotiomycetidae</taxon>
        <taxon>Eurotiales</taxon>
        <taxon>Aspergillaceae</taxon>
        <taxon>Aspergillus</taxon>
        <taxon>Aspergillus subgen. Circumdati</taxon>
    </lineage>
</organism>
<dbReference type="AlphaFoldDB" id="A0A1L9V328"/>
<accession>A0A1L9V328</accession>
<evidence type="ECO:0000313" key="2">
    <source>
        <dbReference type="Proteomes" id="UP000184499"/>
    </source>
</evidence>
<proteinExistence type="predicted"/>
<protein>
    <submittedName>
        <fullName evidence="1">Uncharacterized protein</fullName>
    </submittedName>
</protein>
<evidence type="ECO:0000313" key="1">
    <source>
        <dbReference type="EMBL" id="OJJ78232.1"/>
    </source>
</evidence>
<dbReference type="EMBL" id="KV878679">
    <property type="protein sequence ID" value="OJJ78232.1"/>
    <property type="molecule type" value="Genomic_DNA"/>
</dbReference>
<dbReference type="Proteomes" id="UP000184499">
    <property type="component" value="Unassembled WGS sequence"/>
</dbReference>
<gene>
    <name evidence="1" type="ORF">ASPBRDRAFT_37433</name>
</gene>
<dbReference type="RefSeq" id="XP_067485479.1">
    <property type="nucleotide sequence ID" value="XM_067623727.1"/>
</dbReference>
<name>A0A1L9V328_ASPBC</name>
<dbReference type="GeneID" id="93576215"/>
<sequence>MDSRCALAGGLLPPTYKPSQPPINSCRRLPGLWLSALGLDWAFEVPGQPLRIRQLSDTALSLQDGNHTGLLLVVSGQEEKW</sequence>
<reference evidence="2" key="1">
    <citation type="journal article" date="2017" name="Genome Biol.">
        <title>Comparative genomics reveals high biological diversity and specific adaptations in the industrially and medically important fungal genus Aspergillus.</title>
        <authorList>
            <person name="de Vries R.P."/>
            <person name="Riley R."/>
            <person name="Wiebenga A."/>
            <person name="Aguilar-Osorio G."/>
            <person name="Amillis S."/>
            <person name="Uchima C.A."/>
            <person name="Anderluh G."/>
            <person name="Asadollahi M."/>
            <person name="Askin M."/>
            <person name="Barry K."/>
            <person name="Battaglia E."/>
            <person name="Bayram O."/>
            <person name="Benocci T."/>
            <person name="Braus-Stromeyer S.A."/>
            <person name="Caldana C."/>
            <person name="Canovas D."/>
            <person name="Cerqueira G.C."/>
            <person name="Chen F."/>
            <person name="Chen W."/>
            <person name="Choi C."/>
            <person name="Clum A."/>
            <person name="Dos Santos R.A."/>
            <person name="Damasio A.R."/>
            <person name="Diallinas G."/>
            <person name="Emri T."/>
            <person name="Fekete E."/>
            <person name="Flipphi M."/>
            <person name="Freyberg S."/>
            <person name="Gallo A."/>
            <person name="Gournas C."/>
            <person name="Habgood R."/>
            <person name="Hainaut M."/>
            <person name="Harispe M.L."/>
            <person name="Henrissat B."/>
            <person name="Hilden K.S."/>
            <person name="Hope R."/>
            <person name="Hossain A."/>
            <person name="Karabika E."/>
            <person name="Karaffa L."/>
            <person name="Karanyi Z."/>
            <person name="Krasevec N."/>
            <person name="Kuo A."/>
            <person name="Kusch H."/>
            <person name="LaButti K."/>
            <person name="Lagendijk E.L."/>
            <person name="Lapidus A."/>
            <person name="Levasseur A."/>
            <person name="Lindquist E."/>
            <person name="Lipzen A."/>
            <person name="Logrieco A.F."/>
            <person name="MacCabe A."/>
            <person name="Maekelae M.R."/>
            <person name="Malavazi I."/>
            <person name="Melin P."/>
            <person name="Meyer V."/>
            <person name="Mielnichuk N."/>
            <person name="Miskei M."/>
            <person name="Molnar A.P."/>
            <person name="Mule G."/>
            <person name="Ngan C.Y."/>
            <person name="Orejas M."/>
            <person name="Orosz E."/>
            <person name="Ouedraogo J.P."/>
            <person name="Overkamp K.M."/>
            <person name="Park H.-S."/>
            <person name="Perrone G."/>
            <person name="Piumi F."/>
            <person name="Punt P.J."/>
            <person name="Ram A.F."/>
            <person name="Ramon A."/>
            <person name="Rauscher S."/>
            <person name="Record E."/>
            <person name="Riano-Pachon D.M."/>
            <person name="Robert V."/>
            <person name="Roehrig J."/>
            <person name="Ruller R."/>
            <person name="Salamov A."/>
            <person name="Salih N.S."/>
            <person name="Samson R.A."/>
            <person name="Sandor E."/>
            <person name="Sanguinetti M."/>
            <person name="Schuetze T."/>
            <person name="Sepcic K."/>
            <person name="Shelest E."/>
            <person name="Sherlock G."/>
            <person name="Sophianopoulou V."/>
            <person name="Squina F.M."/>
            <person name="Sun H."/>
            <person name="Susca A."/>
            <person name="Todd R.B."/>
            <person name="Tsang A."/>
            <person name="Unkles S.E."/>
            <person name="van de Wiele N."/>
            <person name="van Rossen-Uffink D."/>
            <person name="Oliveira J.V."/>
            <person name="Vesth T.C."/>
            <person name="Visser J."/>
            <person name="Yu J.-H."/>
            <person name="Zhou M."/>
            <person name="Andersen M.R."/>
            <person name="Archer D.B."/>
            <person name="Baker S.E."/>
            <person name="Benoit I."/>
            <person name="Brakhage A.A."/>
            <person name="Braus G.H."/>
            <person name="Fischer R."/>
            <person name="Frisvad J.C."/>
            <person name="Goldman G.H."/>
            <person name="Houbraken J."/>
            <person name="Oakley B."/>
            <person name="Pocsi I."/>
            <person name="Scazzocchio C."/>
            <person name="Seiboth B."/>
            <person name="vanKuyk P.A."/>
            <person name="Wortman J."/>
            <person name="Dyer P.S."/>
            <person name="Grigoriev I.V."/>
        </authorList>
    </citation>
    <scope>NUCLEOTIDE SEQUENCE [LARGE SCALE GENOMIC DNA]</scope>
    <source>
        <strain evidence="2">CBS 101740 / IMI 381727 / IBT 21946</strain>
    </source>
</reference>
<keyword evidence="2" id="KW-1185">Reference proteome</keyword>
<dbReference type="VEuPathDB" id="FungiDB:ASPBRDRAFT_37433"/>